<evidence type="ECO:0000313" key="3">
    <source>
        <dbReference type="Proteomes" id="UP001519305"/>
    </source>
</evidence>
<gene>
    <name evidence="2" type="ORF">JOF33_000732</name>
</gene>
<dbReference type="PROSITE" id="PS51186">
    <property type="entry name" value="GNAT"/>
    <property type="match status" value="1"/>
</dbReference>
<dbReference type="Gene3D" id="3.40.630.30">
    <property type="match status" value="1"/>
</dbReference>
<protein>
    <submittedName>
        <fullName evidence="2">GNAT superfamily N-acetyltransferase</fullName>
    </submittedName>
</protein>
<proteinExistence type="predicted"/>
<dbReference type="RefSeq" id="WP_209652315.1">
    <property type="nucleotide sequence ID" value="NZ_CP047357.1"/>
</dbReference>
<organism evidence="2 3">
    <name type="scientific">Corynebacterium freneyi</name>
    <dbReference type="NCBI Taxonomy" id="134034"/>
    <lineage>
        <taxon>Bacteria</taxon>
        <taxon>Bacillati</taxon>
        <taxon>Actinomycetota</taxon>
        <taxon>Actinomycetes</taxon>
        <taxon>Mycobacteriales</taxon>
        <taxon>Corynebacteriaceae</taxon>
        <taxon>Corynebacterium</taxon>
    </lineage>
</organism>
<reference evidence="2 3" key="1">
    <citation type="submission" date="2021-03" db="EMBL/GenBank/DDBJ databases">
        <title>Sequencing the genomes of 1000 actinobacteria strains.</title>
        <authorList>
            <person name="Klenk H.-P."/>
        </authorList>
    </citation>
    <scope>NUCLEOTIDE SEQUENCE [LARGE SCALE GENOMIC DNA]</scope>
    <source>
        <strain evidence="2 3">DSM 44506</strain>
    </source>
</reference>
<feature type="domain" description="N-acetyltransferase" evidence="1">
    <location>
        <begin position="8"/>
        <end position="153"/>
    </location>
</feature>
<dbReference type="EMBL" id="JAGINY010000001">
    <property type="protein sequence ID" value="MBP2332033.1"/>
    <property type="molecule type" value="Genomic_DNA"/>
</dbReference>
<dbReference type="Pfam" id="PF00583">
    <property type="entry name" value="Acetyltransf_1"/>
    <property type="match status" value="1"/>
</dbReference>
<keyword evidence="3" id="KW-1185">Reference proteome</keyword>
<dbReference type="InterPro" id="IPR016181">
    <property type="entry name" value="Acyl_CoA_acyltransferase"/>
</dbReference>
<dbReference type="Proteomes" id="UP001519305">
    <property type="component" value="Unassembled WGS sequence"/>
</dbReference>
<evidence type="ECO:0000313" key="2">
    <source>
        <dbReference type="EMBL" id="MBP2332033.1"/>
    </source>
</evidence>
<accession>A0ABS4U774</accession>
<comment type="caution">
    <text evidence="2">The sequence shown here is derived from an EMBL/GenBank/DDBJ whole genome shotgun (WGS) entry which is preliminary data.</text>
</comment>
<evidence type="ECO:0000259" key="1">
    <source>
        <dbReference type="PROSITE" id="PS51186"/>
    </source>
</evidence>
<dbReference type="SUPFAM" id="SSF55729">
    <property type="entry name" value="Acyl-CoA N-acyltransferases (Nat)"/>
    <property type="match status" value="1"/>
</dbReference>
<sequence length="173" mass="19256">MSSTAWVAGLDRQVPGDVARLLATVPEWFAQPQSNEEYFEAARSKETWTVRNSEGAVVGVTLIDRHFPHVAEVHLTVVDRSVHGTGVGTAMLRAVEDEAVRREVRLLQVKTLGASHPDPGYARTRRFYERWGFLSLEETALWGERTPLFNHGEVVACLASSRHALTISASSRF</sequence>
<name>A0ABS4U774_9CORY</name>
<dbReference type="InterPro" id="IPR000182">
    <property type="entry name" value="GNAT_dom"/>
</dbReference>